<organism evidence="1">
    <name type="scientific">Cuerna arida</name>
    <dbReference type="NCBI Taxonomy" id="1464854"/>
    <lineage>
        <taxon>Eukaryota</taxon>
        <taxon>Metazoa</taxon>
        <taxon>Ecdysozoa</taxon>
        <taxon>Arthropoda</taxon>
        <taxon>Hexapoda</taxon>
        <taxon>Insecta</taxon>
        <taxon>Pterygota</taxon>
        <taxon>Neoptera</taxon>
        <taxon>Paraneoptera</taxon>
        <taxon>Hemiptera</taxon>
        <taxon>Auchenorrhyncha</taxon>
        <taxon>Membracoidea</taxon>
        <taxon>Cicadellidae</taxon>
        <taxon>Cicadellinae</taxon>
        <taxon>Proconiini</taxon>
        <taxon>Cuerna</taxon>
    </lineage>
</organism>
<protein>
    <submittedName>
        <fullName evidence="1">Uncharacterized protein</fullName>
    </submittedName>
</protein>
<dbReference type="EMBL" id="GECZ01023990">
    <property type="protein sequence ID" value="JAS45779.1"/>
    <property type="molecule type" value="Transcribed_RNA"/>
</dbReference>
<reference evidence="1" key="1">
    <citation type="submission" date="2015-11" db="EMBL/GenBank/DDBJ databases">
        <title>De novo transcriptome assembly of four potential Pierce s Disease insect vectors from Arizona vineyards.</title>
        <authorList>
            <person name="Tassone E.E."/>
        </authorList>
    </citation>
    <scope>NUCLEOTIDE SEQUENCE</scope>
</reference>
<sequence>YYLQLLKPKCQTELQYCFGCFYILKSNNLIINKILSRLCIFINVTNKTVCYVPLRLGSQLMKEDFTPASYWADQWESFRGINTNLIANPASEISGMNLPRREWTLLNRFQTGVGRCKYWKFKWGQADSKSCDCGEDQQTTNHIVNDCPLRCLSGGIDSLNTVGHEAIRWLKELDVSL</sequence>
<proteinExistence type="predicted"/>
<gene>
    <name evidence="1" type="ORF">g.31036</name>
</gene>
<feature type="non-terminal residue" evidence="1">
    <location>
        <position position="1"/>
    </location>
</feature>
<accession>A0A1B6F687</accession>
<dbReference type="AlphaFoldDB" id="A0A1B6F687"/>
<name>A0A1B6F687_9HEMI</name>
<evidence type="ECO:0000313" key="1">
    <source>
        <dbReference type="EMBL" id="JAS45779.1"/>
    </source>
</evidence>